<dbReference type="Proteomes" id="UP000054770">
    <property type="component" value="Unassembled WGS sequence"/>
</dbReference>
<keyword evidence="2" id="KW-0479">Metal-binding</keyword>
<dbReference type="GO" id="GO:0046872">
    <property type="term" value="F:metal ion binding"/>
    <property type="evidence" value="ECO:0007669"/>
    <property type="project" value="UniProtKB-KW"/>
</dbReference>
<keyword evidence="3" id="KW-0862">Zinc</keyword>
<accession>A0A158JNX7</accession>
<dbReference type="InterPro" id="IPR006913">
    <property type="entry name" value="CENP-V/GFA"/>
</dbReference>
<dbReference type="PANTHER" id="PTHR33337:SF40">
    <property type="entry name" value="CENP-V_GFA DOMAIN-CONTAINING PROTEIN-RELATED"/>
    <property type="match status" value="1"/>
</dbReference>
<evidence type="ECO:0000256" key="3">
    <source>
        <dbReference type="ARBA" id="ARBA00022833"/>
    </source>
</evidence>
<evidence type="ECO:0000256" key="2">
    <source>
        <dbReference type="ARBA" id="ARBA00022723"/>
    </source>
</evidence>
<organism evidence="6 7">
    <name type="scientific">Caballeronia choica</name>
    <dbReference type="NCBI Taxonomy" id="326476"/>
    <lineage>
        <taxon>Bacteria</taxon>
        <taxon>Pseudomonadati</taxon>
        <taxon>Pseudomonadota</taxon>
        <taxon>Betaproteobacteria</taxon>
        <taxon>Burkholderiales</taxon>
        <taxon>Burkholderiaceae</taxon>
        <taxon>Caballeronia</taxon>
    </lineage>
</organism>
<dbReference type="RefSeq" id="WP_087646105.1">
    <property type="nucleotide sequence ID" value="NZ_FCON02000045.1"/>
</dbReference>
<dbReference type="SUPFAM" id="SSF51316">
    <property type="entry name" value="Mss4-like"/>
    <property type="match status" value="1"/>
</dbReference>
<proteinExistence type="inferred from homology"/>
<dbReference type="PANTHER" id="PTHR33337">
    <property type="entry name" value="GFA DOMAIN-CONTAINING PROTEIN"/>
    <property type="match status" value="1"/>
</dbReference>
<evidence type="ECO:0000259" key="5">
    <source>
        <dbReference type="PROSITE" id="PS51891"/>
    </source>
</evidence>
<dbReference type="AlphaFoldDB" id="A0A158JNX7"/>
<protein>
    <submittedName>
        <fullName evidence="6">Glutathione-dependent formaldehyde-activating protein</fullName>
    </submittedName>
</protein>
<comment type="similarity">
    <text evidence="1">Belongs to the Gfa family.</text>
</comment>
<comment type="caution">
    <text evidence="6">The sequence shown here is derived from an EMBL/GenBank/DDBJ whole genome shotgun (WGS) entry which is preliminary data.</text>
</comment>
<dbReference type="InterPro" id="IPR011057">
    <property type="entry name" value="Mss4-like_sf"/>
</dbReference>
<keyword evidence="4" id="KW-0456">Lyase</keyword>
<dbReference type="GO" id="GO:0016846">
    <property type="term" value="F:carbon-sulfur lyase activity"/>
    <property type="evidence" value="ECO:0007669"/>
    <property type="project" value="InterPro"/>
</dbReference>
<dbReference type="Pfam" id="PF04828">
    <property type="entry name" value="GFA"/>
    <property type="match status" value="1"/>
</dbReference>
<feature type="domain" description="CENP-V/GFA" evidence="5">
    <location>
        <begin position="11"/>
        <end position="111"/>
    </location>
</feature>
<name>A0A158JNX7_9BURK</name>
<evidence type="ECO:0000313" key="6">
    <source>
        <dbReference type="EMBL" id="SAL70159.1"/>
    </source>
</evidence>
<dbReference type="Gene3D" id="3.90.1590.10">
    <property type="entry name" value="glutathione-dependent formaldehyde- activating enzyme (gfa)"/>
    <property type="match status" value="1"/>
</dbReference>
<reference evidence="6" key="1">
    <citation type="submission" date="2016-01" db="EMBL/GenBank/DDBJ databases">
        <authorList>
            <person name="Peeters C."/>
        </authorList>
    </citation>
    <scope>NUCLEOTIDE SEQUENCE [LARGE SCALE GENOMIC DNA]</scope>
    <source>
        <strain evidence="6">LMG 22940</strain>
    </source>
</reference>
<evidence type="ECO:0000256" key="1">
    <source>
        <dbReference type="ARBA" id="ARBA00005495"/>
    </source>
</evidence>
<dbReference type="EMBL" id="FCON02000045">
    <property type="protein sequence ID" value="SAL70159.1"/>
    <property type="molecule type" value="Genomic_DNA"/>
</dbReference>
<keyword evidence="7" id="KW-1185">Reference proteome</keyword>
<gene>
    <name evidence="6" type="ORF">AWB68_04018</name>
</gene>
<dbReference type="OrthoDB" id="327703at2"/>
<evidence type="ECO:0000256" key="4">
    <source>
        <dbReference type="ARBA" id="ARBA00023239"/>
    </source>
</evidence>
<evidence type="ECO:0000313" key="7">
    <source>
        <dbReference type="Proteomes" id="UP000054770"/>
    </source>
</evidence>
<dbReference type="PROSITE" id="PS51891">
    <property type="entry name" value="CENP_V_GFA"/>
    <property type="match status" value="1"/>
</dbReference>
<sequence>MSEANGEQRAYHGQCFCGEVQFKVSGTPAGMGYCHCDSCRSWSAGPVNAFTLWKPDAVRITRGAEHVGTYNKTPHSYRKWCRTCGGHLFTEHPGLGLTDVYAAVIPDFPYEACVHVHYPESRLPMKDGLPKMQDLPKEMGGSGVTVAE</sequence>